<keyword evidence="1" id="KW-0963">Cytoplasm</keyword>
<gene>
    <name evidence="8" type="ORF">T229_04860</name>
</gene>
<feature type="binding site" evidence="6">
    <location>
        <position position="178"/>
    </location>
    <ligand>
        <name>S-adenosyl-L-methionine</name>
        <dbReference type="ChEBI" id="CHEBI:59789"/>
    </ligand>
</feature>
<dbReference type="Gene3D" id="3.40.50.150">
    <property type="entry name" value="Vaccinia Virus protein VP39"/>
    <property type="match status" value="1"/>
</dbReference>
<evidence type="ECO:0000313" key="8">
    <source>
        <dbReference type="EMBL" id="ETK05168.1"/>
    </source>
</evidence>
<dbReference type="AlphaFoldDB" id="W2CDQ0"/>
<dbReference type="GO" id="GO:0008173">
    <property type="term" value="F:RNA methyltransferase activity"/>
    <property type="evidence" value="ECO:0007669"/>
    <property type="project" value="InterPro"/>
</dbReference>
<evidence type="ECO:0000256" key="6">
    <source>
        <dbReference type="PROSITE-ProRule" id="PRU01023"/>
    </source>
</evidence>
<feature type="active site" description="Nucleophile" evidence="6">
    <location>
        <position position="231"/>
    </location>
</feature>
<proteinExistence type="inferred from homology"/>
<dbReference type="PANTHER" id="PTHR22807">
    <property type="entry name" value="NOP2 YEAST -RELATED NOL1/NOP2/FMU SUN DOMAIN-CONTAINING"/>
    <property type="match status" value="1"/>
</dbReference>
<dbReference type="PRINTS" id="PR02008">
    <property type="entry name" value="RCMTFAMILY"/>
</dbReference>
<reference evidence="8 9" key="1">
    <citation type="submission" date="2013-11" db="EMBL/GenBank/DDBJ databases">
        <title>Single cell genomics of uncultured Tannerella BU063 (oral taxon 286).</title>
        <authorList>
            <person name="Beall C.J."/>
            <person name="Campbell A.G."/>
            <person name="Griffen A.L."/>
            <person name="Podar M."/>
            <person name="Leys E.J."/>
        </authorList>
    </citation>
    <scope>NUCLEOTIDE SEQUENCE [LARGE SCALE GENOMIC DNA]</scope>
    <source>
        <strain evidence="8">Cell 5</strain>
    </source>
</reference>
<dbReference type="Proteomes" id="UP000018872">
    <property type="component" value="Unassembled WGS sequence"/>
</dbReference>
<evidence type="ECO:0000256" key="5">
    <source>
        <dbReference type="ARBA" id="ARBA00022884"/>
    </source>
</evidence>
<evidence type="ECO:0000259" key="7">
    <source>
        <dbReference type="PROSITE" id="PS51686"/>
    </source>
</evidence>
<evidence type="ECO:0000256" key="1">
    <source>
        <dbReference type="ARBA" id="ARBA00022490"/>
    </source>
</evidence>
<dbReference type="InterPro" id="IPR001678">
    <property type="entry name" value="MeTrfase_RsmB-F_NOP2_dom"/>
</dbReference>
<dbReference type="Pfam" id="PF13636">
    <property type="entry name" value="Methyltranf_PUA"/>
    <property type="match status" value="1"/>
</dbReference>
<accession>W2CDQ0</accession>
<feature type="binding site" evidence="6">
    <location>
        <position position="134"/>
    </location>
    <ligand>
        <name>S-adenosyl-L-methionine</name>
        <dbReference type="ChEBI" id="CHEBI:59789"/>
    </ligand>
</feature>
<feature type="binding site" evidence="6">
    <location>
        <begin position="110"/>
        <end position="116"/>
    </location>
    <ligand>
        <name>S-adenosyl-L-methionine</name>
        <dbReference type="ChEBI" id="CHEBI:59789"/>
    </ligand>
</feature>
<evidence type="ECO:0000313" key="9">
    <source>
        <dbReference type="Proteomes" id="UP000018872"/>
    </source>
</evidence>
<dbReference type="InterPro" id="IPR031341">
    <property type="entry name" value="Methyltr_RsmF_N"/>
</dbReference>
<dbReference type="PATRIC" id="fig|1410950.3.peg.538"/>
<protein>
    <submittedName>
        <fullName evidence="8">rRNA cytosine-C5-methyltransferase</fullName>
    </submittedName>
</protein>
<dbReference type="GO" id="GO:0003723">
    <property type="term" value="F:RNA binding"/>
    <property type="evidence" value="ECO:0007669"/>
    <property type="project" value="UniProtKB-UniRule"/>
</dbReference>
<name>W2CDQ0_9BACT</name>
<comment type="similarity">
    <text evidence="6">Belongs to the class I-like SAM-binding methyltransferase superfamily. RsmB/NOP family.</text>
</comment>
<dbReference type="InterPro" id="IPR049560">
    <property type="entry name" value="MeTrfase_RsmB-F_NOP2_cat"/>
</dbReference>
<keyword evidence="3 6" id="KW-0808">Transferase</keyword>
<dbReference type="PROSITE" id="PS51686">
    <property type="entry name" value="SAM_MT_RSMB_NOP"/>
    <property type="match status" value="1"/>
</dbReference>
<dbReference type="Gene3D" id="3.30.70.1170">
    <property type="entry name" value="Sun protein, domain 3"/>
    <property type="match status" value="1"/>
</dbReference>
<dbReference type="GO" id="GO:0001510">
    <property type="term" value="P:RNA methylation"/>
    <property type="evidence" value="ECO:0007669"/>
    <property type="project" value="InterPro"/>
</dbReference>
<dbReference type="InterPro" id="IPR023267">
    <property type="entry name" value="RCMT"/>
</dbReference>
<organism evidence="8 9">
    <name type="scientific">Tannerella sp. oral taxon BU063 isolate Cell 5</name>
    <dbReference type="NCBI Taxonomy" id="1410950"/>
    <lineage>
        <taxon>Bacteria</taxon>
        <taxon>Pseudomonadati</taxon>
        <taxon>Bacteroidota</taxon>
        <taxon>Bacteroidia</taxon>
        <taxon>Bacteroidales</taxon>
        <taxon>Tannerellaceae</taxon>
        <taxon>Tannerella</taxon>
    </lineage>
</organism>
<dbReference type="InterPro" id="IPR029063">
    <property type="entry name" value="SAM-dependent_MTases_sf"/>
</dbReference>
<evidence type="ECO:0000256" key="3">
    <source>
        <dbReference type="ARBA" id="ARBA00022679"/>
    </source>
</evidence>
<dbReference type="Gene3D" id="2.30.130.60">
    <property type="match status" value="1"/>
</dbReference>
<dbReference type="EMBL" id="AYYC01000566">
    <property type="protein sequence ID" value="ETK05168.1"/>
    <property type="molecule type" value="Genomic_DNA"/>
</dbReference>
<keyword evidence="5 6" id="KW-0694">RNA-binding</keyword>
<keyword evidence="4 6" id="KW-0949">S-adenosyl-L-methionine</keyword>
<dbReference type="PANTHER" id="PTHR22807:SF30">
    <property type="entry name" value="28S RRNA (CYTOSINE(4447)-C(5))-METHYLTRANSFERASE-RELATED"/>
    <property type="match status" value="1"/>
</dbReference>
<dbReference type="SUPFAM" id="SSF53335">
    <property type="entry name" value="S-adenosyl-L-methionine-dependent methyltransferases"/>
    <property type="match status" value="1"/>
</dbReference>
<dbReference type="InterPro" id="IPR027391">
    <property type="entry name" value="Nol1_Nop2_Fmu_2"/>
</dbReference>
<dbReference type="Pfam" id="PF17125">
    <property type="entry name" value="Methyltr_RsmF_N"/>
    <property type="match status" value="1"/>
</dbReference>
<sequence>MSQESLPNVFAERMRRLLGDDYEAFERALEGAPTVSLRVNPRKAADGREMPVGDRVPWCETGRYLTERPAFTFDPLLHAGAYYVQEAASMFLERAVGRYVTEPVVALDLCAAPGGKSTHLISTLPEGSLLISNETIRSRSRILAENMAKWGAPSVVMTQADAKGFGRLTHRFDLIVADMPCSGEGMFRKTPSARAEWSLEAVRLCAARQRRIVHDVWPALRPGGLFIYSTCTFNTEENENNLHAFSDAFGAEVLPVDTPEAWAVGGALTGTLPICRFWPHRTRGEGFTLAVIRKPDDGPLRTTRLRPTRRQPAATVPEEMKRWLAAPEDYALERTADGRVRALPRTFRDVVTELEAHVHVLTAGVSLGEVKGRDAVPSAALALSLALRPEAFATVDLPRLEALRYLRREALSLPADVPRGYVLAAYGGLPLGFMKQLGPRANNLFPDEWRIRKELI</sequence>
<evidence type="ECO:0000256" key="2">
    <source>
        <dbReference type="ARBA" id="ARBA00022603"/>
    </source>
</evidence>
<feature type="binding site" evidence="6">
    <location>
        <position position="161"/>
    </location>
    <ligand>
        <name>S-adenosyl-L-methionine</name>
        <dbReference type="ChEBI" id="CHEBI:59789"/>
    </ligand>
</feature>
<dbReference type="Pfam" id="PF01189">
    <property type="entry name" value="Methyltr_RsmB-F"/>
    <property type="match status" value="1"/>
</dbReference>
<feature type="domain" description="SAM-dependent MTase RsmB/NOP-type" evidence="7">
    <location>
        <begin position="1"/>
        <end position="295"/>
    </location>
</feature>
<keyword evidence="2 6" id="KW-0489">Methyltransferase</keyword>
<evidence type="ECO:0000256" key="4">
    <source>
        <dbReference type="ARBA" id="ARBA00022691"/>
    </source>
</evidence>
<comment type="caution">
    <text evidence="8">The sequence shown here is derived from an EMBL/GenBank/DDBJ whole genome shotgun (WGS) entry which is preliminary data.</text>
</comment>